<reference evidence="1 2" key="1">
    <citation type="submission" date="2023-07" db="EMBL/GenBank/DDBJ databases">
        <title>Sorghum-associated microbial communities from plants grown in Nebraska, USA.</title>
        <authorList>
            <person name="Schachtman D."/>
        </authorList>
    </citation>
    <scope>NUCLEOTIDE SEQUENCE [LARGE SCALE GENOMIC DNA]</scope>
    <source>
        <strain evidence="1 2">4138</strain>
    </source>
</reference>
<dbReference type="RefSeq" id="WP_310281780.1">
    <property type="nucleotide sequence ID" value="NZ_JAVDWR010000027.1"/>
</dbReference>
<sequence>MSAVTSSYLYAMPQRVGSWEYAIDVPWRITPGDDGVFRDNIPINITIHDANNRLYTPGCKFWTVEVSDCENPSPAEILSVKVTEKDYHGNVVKTTNYDSTWLFMSIESTVGIWHKEGNDGVLVRPAVHGGFGGTFPHRNDNIQGYQTLCGEATDTPCTANALKGVDNTSAWHAVLSYNPEKKTAGHLLLEVEVKYKNTDGKTRGLKTKLVTKIASKPLPKFDDSYAYGDLHYHAQGTDNTGEAGYSYREAMHAMNAIGLDWVVFSDHANNAEQVSFIAFDIDFGILGALVSGDLGFFGELDSYAVLSDMSPRRWRNHWRLLNNDSGYYSFGPVGANRSNEIAYPIINQRRSGTPGSNTLRVPTMILGGEVDYIPERAAVASTQRKTAKTGTVAPYIETIYDMCHFYPESRFSALAKYLDDHSNELDLFIDVTSPAQAGDNTNNLVPHPTTGTLVRQRLCKETQTAENISGENRALLKDIQGMGIGYSRQHLIHIPASANLYDAGIMGNTTNTGGATRRLKEIIETEYENAGKGYAFLAHPNAMASGYGLGRLGPDIRPLSKDQLTDAMKSPYILGLQAWNENDKVKTHIANPAVKVTASRCSSGTITIGGAQDGYRKKNNPDPKTGYTLGGECKNETMSGWYDGMLYDPLRELDDSKPLSWDEKKTSRFQETVAGFEMLDLVNLIGMQKSFIRTLPWLGNSQPRKMFIAGGSDAHGDFNHRRDGIASGTESINNTAMGTPRNLVMVGDPEGREVISLEGNQQFEGRAYSHEQIVAGLKSGNFSVTDGPAVRIAIDTNKNGIIDSGDTPMGGTLVAQGYGSLQNQVIDILVEFKSTADFGHVDRVMLFMGGVNDAQGSSVRYGPLNGPRYEPSLIGANMTRWGEGQLTVPASQKVYLSSQDTSPRYSFRVHKDHAAYGKEHRVWSTTANGMEKTYGGLASTYQGIAKFTVRMADLPIVKERWDSSSGKLVQDQLFYVDRAFFRAEVSTSNTGCASGEIRVSCAPNLAVTNPVWFVNREEPVMYNE</sequence>
<keyword evidence="2" id="KW-1185">Reference proteome</keyword>
<gene>
    <name evidence="1" type="ORF">J2W69_003995</name>
</gene>
<proteinExistence type="predicted"/>
<dbReference type="Proteomes" id="UP001257909">
    <property type="component" value="Unassembled WGS sequence"/>
</dbReference>
<evidence type="ECO:0000313" key="1">
    <source>
        <dbReference type="EMBL" id="MDR7123012.1"/>
    </source>
</evidence>
<comment type="caution">
    <text evidence="1">The sequence shown here is derived from an EMBL/GenBank/DDBJ whole genome shotgun (WGS) entry which is preliminary data.</text>
</comment>
<dbReference type="EMBL" id="JAVDWR010000027">
    <property type="protein sequence ID" value="MDR7123012.1"/>
    <property type="molecule type" value="Genomic_DNA"/>
</dbReference>
<protein>
    <submittedName>
        <fullName evidence="1">Uncharacterized protein</fullName>
    </submittedName>
</protein>
<accession>A0ABU1W4X7</accession>
<organism evidence="1 2">
    <name type="scientific">Rheinheimera soli</name>
    <dbReference type="NCBI Taxonomy" id="443616"/>
    <lineage>
        <taxon>Bacteria</taxon>
        <taxon>Pseudomonadati</taxon>
        <taxon>Pseudomonadota</taxon>
        <taxon>Gammaproteobacteria</taxon>
        <taxon>Chromatiales</taxon>
        <taxon>Chromatiaceae</taxon>
        <taxon>Rheinheimera</taxon>
    </lineage>
</organism>
<name>A0ABU1W4X7_9GAMM</name>
<evidence type="ECO:0000313" key="2">
    <source>
        <dbReference type="Proteomes" id="UP001257909"/>
    </source>
</evidence>